<dbReference type="Proteomes" id="UP000594261">
    <property type="component" value="Chromosome 6"/>
</dbReference>
<reference evidence="2" key="2">
    <citation type="submission" date="2021-01" db="UniProtKB">
        <authorList>
            <consortium name="EnsemblPlants"/>
        </authorList>
    </citation>
    <scope>IDENTIFICATION</scope>
</reference>
<name>A0A7N2LZ52_QUELO</name>
<dbReference type="Gramene" id="QL06p033394:mrna">
    <property type="protein sequence ID" value="QL06p033394:mrna"/>
    <property type="gene ID" value="QL06p033394"/>
</dbReference>
<dbReference type="AlphaFoldDB" id="A0A7N2LZ52"/>
<accession>A0A7N2LZ52</accession>
<sequence length="293" mass="33163">MVVWIPCNPSLPNTGPCLSCRFSMAGSEFLRVRVSLDISKPLPWCYKLWSEGEHIGWVLLKFEHLPNFCYWCSRVIHNEREYELWLRGQTPWKKGPAMPKKTCSQAIPVVHKDANPSSIPLSDLEHIMVDVKSVEHGNKDLGTSPLHGNVTASNTSLCLNIDMVHNSLECLRNGMQVSLEIRAQNFTNTPNHYSPYSNTNDVFAFNATKGQLFDISNKLNTDSAMVSTRKLKKIEKGGNNESEGVVMTEVEDRRPSLDSIDMKNSKRKCVGKKSGGDKENDQVVARYQHHRYQ</sequence>
<keyword evidence="3" id="KW-1185">Reference proteome</keyword>
<organism evidence="2 3">
    <name type="scientific">Quercus lobata</name>
    <name type="common">Valley oak</name>
    <dbReference type="NCBI Taxonomy" id="97700"/>
    <lineage>
        <taxon>Eukaryota</taxon>
        <taxon>Viridiplantae</taxon>
        <taxon>Streptophyta</taxon>
        <taxon>Embryophyta</taxon>
        <taxon>Tracheophyta</taxon>
        <taxon>Spermatophyta</taxon>
        <taxon>Magnoliopsida</taxon>
        <taxon>eudicotyledons</taxon>
        <taxon>Gunneridae</taxon>
        <taxon>Pentapetalae</taxon>
        <taxon>rosids</taxon>
        <taxon>fabids</taxon>
        <taxon>Fagales</taxon>
        <taxon>Fagaceae</taxon>
        <taxon>Quercus</taxon>
    </lineage>
</organism>
<feature type="region of interest" description="Disordered" evidence="1">
    <location>
        <begin position="250"/>
        <end position="293"/>
    </location>
</feature>
<protein>
    <submittedName>
        <fullName evidence="2">Uncharacterized protein</fullName>
    </submittedName>
</protein>
<evidence type="ECO:0000313" key="3">
    <source>
        <dbReference type="Proteomes" id="UP000594261"/>
    </source>
</evidence>
<reference evidence="2 3" key="1">
    <citation type="journal article" date="2016" name="G3 (Bethesda)">
        <title>First Draft Assembly and Annotation of the Genome of a California Endemic Oak Quercus lobata Nee (Fagaceae).</title>
        <authorList>
            <person name="Sork V.L."/>
            <person name="Fitz-Gibbon S.T."/>
            <person name="Puiu D."/>
            <person name="Crepeau M."/>
            <person name="Gugger P.F."/>
            <person name="Sherman R."/>
            <person name="Stevens K."/>
            <person name="Langley C.H."/>
            <person name="Pellegrini M."/>
            <person name="Salzberg S.L."/>
        </authorList>
    </citation>
    <scope>NUCLEOTIDE SEQUENCE [LARGE SCALE GENOMIC DNA]</scope>
    <source>
        <strain evidence="2 3">cv. SW786</strain>
    </source>
</reference>
<feature type="compositionally biased region" description="Basic and acidic residues" evidence="1">
    <location>
        <begin position="250"/>
        <end position="264"/>
    </location>
</feature>
<evidence type="ECO:0000313" key="2">
    <source>
        <dbReference type="EnsemblPlants" id="QL06p033394:mrna"/>
    </source>
</evidence>
<evidence type="ECO:0000256" key="1">
    <source>
        <dbReference type="SAM" id="MobiDB-lite"/>
    </source>
</evidence>
<proteinExistence type="predicted"/>
<dbReference type="EMBL" id="LRBV02000006">
    <property type="status" value="NOT_ANNOTATED_CDS"/>
    <property type="molecule type" value="Genomic_DNA"/>
</dbReference>
<dbReference type="InParanoid" id="A0A7N2LZ52"/>
<dbReference type="EnsemblPlants" id="QL06p033394:mrna">
    <property type="protein sequence ID" value="QL06p033394:mrna"/>
    <property type="gene ID" value="QL06p033394"/>
</dbReference>